<protein>
    <recommendedName>
        <fullName evidence="3">Methyltransferase domain-containing protein</fullName>
    </recommendedName>
</protein>
<gene>
    <name evidence="1" type="ORF">R69888_03893</name>
</gene>
<proteinExistence type="predicted"/>
<organism evidence="1 2">
    <name type="scientific">Paraburkholderia haematera</name>
    <dbReference type="NCBI Taxonomy" id="2793077"/>
    <lineage>
        <taxon>Bacteria</taxon>
        <taxon>Pseudomonadati</taxon>
        <taxon>Pseudomonadota</taxon>
        <taxon>Betaproteobacteria</taxon>
        <taxon>Burkholderiales</taxon>
        <taxon>Burkholderiaceae</taxon>
        <taxon>Paraburkholderia</taxon>
    </lineage>
</organism>
<accession>A0ABM8RU14</accession>
<dbReference type="InterPro" id="IPR029063">
    <property type="entry name" value="SAM-dependent_MTases_sf"/>
</dbReference>
<sequence length="273" mass="31557">MKCIICESDSDYYFSKTYTESPFAEFMRPIGTVDYHKCRHCGFVLSGTHSALDQKIWDELNKHFHHYIENPDNETKGNQPPYAEQAIMLSLLGKNNVISLDSVVDYAAGYGTLSNIMWKYYGLKVPVFDRYVQGDNSGRYIDRADLGRYKTVINSAMFEHVLRREDLDAVNGMVDQDGALIIHTVVCERVPADPNWFYLRPPVHTAFHTNRSMEILMEQWGYRSSIYCPPAKCWVLLREKGAGVSRMIASINRELQSTWFHCKDGFVDYWKGF</sequence>
<dbReference type="EMBL" id="CAJNBK010000010">
    <property type="protein sequence ID" value="CAE6771659.1"/>
    <property type="molecule type" value="Genomic_DNA"/>
</dbReference>
<dbReference type="SUPFAM" id="SSF53335">
    <property type="entry name" value="S-adenosyl-L-methionine-dependent methyltransferases"/>
    <property type="match status" value="1"/>
</dbReference>
<dbReference type="Proteomes" id="UP000672526">
    <property type="component" value="Unassembled WGS sequence"/>
</dbReference>
<keyword evidence="2" id="KW-1185">Reference proteome</keyword>
<comment type="caution">
    <text evidence="1">The sequence shown here is derived from an EMBL/GenBank/DDBJ whole genome shotgun (WGS) entry which is preliminary data.</text>
</comment>
<evidence type="ECO:0008006" key="3">
    <source>
        <dbReference type="Google" id="ProtNLM"/>
    </source>
</evidence>
<evidence type="ECO:0000313" key="1">
    <source>
        <dbReference type="EMBL" id="CAE6771659.1"/>
    </source>
</evidence>
<evidence type="ECO:0000313" key="2">
    <source>
        <dbReference type="Proteomes" id="UP000672526"/>
    </source>
</evidence>
<dbReference type="RefSeq" id="WP_211612861.1">
    <property type="nucleotide sequence ID" value="NZ_CAJNBK010000010.1"/>
</dbReference>
<reference evidence="1 2" key="1">
    <citation type="submission" date="2021-02" db="EMBL/GenBank/DDBJ databases">
        <authorList>
            <person name="Vanwijnsberghe S."/>
        </authorList>
    </citation>
    <scope>NUCLEOTIDE SEQUENCE [LARGE SCALE GENOMIC DNA]</scope>
    <source>
        <strain evidence="1 2">LMG 31837</strain>
    </source>
</reference>
<name>A0ABM8RU14_9BURK</name>